<keyword evidence="4 8" id="KW-0732">Signal</keyword>
<proteinExistence type="inferred from homology"/>
<dbReference type="GO" id="GO:0042597">
    <property type="term" value="C:periplasmic space"/>
    <property type="evidence" value="ECO:0007669"/>
    <property type="project" value="UniProtKB-SubCell"/>
</dbReference>
<dbReference type="SUPFAM" id="SSF52833">
    <property type="entry name" value="Thioredoxin-like"/>
    <property type="match status" value="1"/>
</dbReference>
<feature type="domain" description="Thioredoxin" evidence="9">
    <location>
        <begin position="8"/>
        <end position="156"/>
    </location>
</feature>
<dbReference type="InterPro" id="IPR036249">
    <property type="entry name" value="Thioredoxin-like_sf"/>
</dbReference>
<reference evidence="10 11" key="1">
    <citation type="submission" date="2019-03" db="EMBL/GenBank/DDBJ databases">
        <title>Genomic Encyclopedia of Type Strains, Phase IV (KMG-IV): sequencing the most valuable type-strain genomes for metagenomic binning, comparative biology and taxonomic classification.</title>
        <authorList>
            <person name="Goeker M."/>
        </authorList>
    </citation>
    <scope>NUCLEOTIDE SEQUENCE [LARGE SCALE GENOMIC DNA]</scope>
    <source>
        <strain evidence="10 11">DSM 25082</strain>
    </source>
</reference>
<dbReference type="PANTHER" id="PTHR35891:SF3">
    <property type="entry name" value="THIOL:DISULFIDE INTERCHANGE PROTEIN DSBL"/>
    <property type="match status" value="1"/>
</dbReference>
<dbReference type="InterPro" id="IPR023205">
    <property type="entry name" value="DsbA/DsbL"/>
</dbReference>
<dbReference type="InterPro" id="IPR001853">
    <property type="entry name" value="DSBA-like_thioredoxin_dom"/>
</dbReference>
<dbReference type="EMBL" id="SNXE01000001">
    <property type="protein sequence ID" value="TDP13317.1"/>
    <property type="molecule type" value="Genomic_DNA"/>
</dbReference>
<dbReference type="Pfam" id="PF01323">
    <property type="entry name" value="DSBA"/>
    <property type="match status" value="1"/>
</dbReference>
<comment type="similarity">
    <text evidence="2">Belongs to the thioredoxin family. DsbA subfamily.</text>
</comment>
<name>A0A4V3CKB3_9BURK</name>
<dbReference type="InterPro" id="IPR013766">
    <property type="entry name" value="Thioredoxin_domain"/>
</dbReference>
<evidence type="ECO:0000256" key="5">
    <source>
        <dbReference type="ARBA" id="ARBA00022764"/>
    </source>
</evidence>
<dbReference type="InterPro" id="IPR050824">
    <property type="entry name" value="Thiol_disulfide_DsbA"/>
</dbReference>
<evidence type="ECO:0000259" key="9">
    <source>
        <dbReference type="PROSITE" id="PS51352"/>
    </source>
</evidence>
<keyword evidence="11" id="KW-1185">Reference proteome</keyword>
<evidence type="ECO:0000256" key="2">
    <source>
        <dbReference type="ARBA" id="ARBA00005791"/>
    </source>
</evidence>
<accession>A0A4V3CKB3</accession>
<dbReference type="RefSeq" id="WP_133602212.1">
    <property type="nucleotide sequence ID" value="NZ_JAUFPJ010000001.1"/>
</dbReference>
<dbReference type="PROSITE" id="PS00194">
    <property type="entry name" value="THIOREDOXIN_1"/>
    <property type="match status" value="1"/>
</dbReference>
<evidence type="ECO:0000256" key="6">
    <source>
        <dbReference type="ARBA" id="ARBA00023157"/>
    </source>
</evidence>
<feature type="signal peptide" evidence="8">
    <location>
        <begin position="1"/>
        <end position="25"/>
    </location>
</feature>
<evidence type="ECO:0000256" key="8">
    <source>
        <dbReference type="SAM" id="SignalP"/>
    </source>
</evidence>
<evidence type="ECO:0000256" key="7">
    <source>
        <dbReference type="ARBA" id="ARBA00023284"/>
    </source>
</evidence>
<organism evidence="10 11">
    <name type="scientific">Roseateles asaccharophilus</name>
    <dbReference type="NCBI Taxonomy" id="582607"/>
    <lineage>
        <taxon>Bacteria</taxon>
        <taxon>Pseudomonadati</taxon>
        <taxon>Pseudomonadota</taxon>
        <taxon>Betaproteobacteria</taxon>
        <taxon>Burkholderiales</taxon>
        <taxon>Sphaerotilaceae</taxon>
        <taxon>Roseateles</taxon>
    </lineage>
</organism>
<evidence type="ECO:0000256" key="1">
    <source>
        <dbReference type="ARBA" id="ARBA00004418"/>
    </source>
</evidence>
<sequence>MKRREFSAQLGLGTLALSLPGLSLAQGGPVEGRHYQRLAQPLPGTPGKIEVVEFFWYGCPHCNTFEPALADWAAKLPADVSFRHVHVAFNARVRQHQRLFYALEALGKEKEARARVFAALHLEGKPLDSVKAMAELVAPFGIEAAKFEQAYNSFGVQTKCQQAEKLSEAYRIDGVPAIGIGGRFLTSPAMATGGQRMSELESGQRALQTTNFLIERLRSGKA</sequence>
<keyword evidence="5" id="KW-0574">Periplasm</keyword>
<comment type="subcellular location">
    <subcellularLocation>
        <location evidence="1">Periplasm</location>
    </subcellularLocation>
</comment>
<keyword evidence="7" id="KW-0676">Redox-active center</keyword>
<gene>
    <name evidence="10" type="ORF">DFR39_101792</name>
</gene>
<evidence type="ECO:0000313" key="10">
    <source>
        <dbReference type="EMBL" id="TDP13317.1"/>
    </source>
</evidence>
<evidence type="ECO:0000256" key="3">
    <source>
        <dbReference type="ARBA" id="ARBA00013831"/>
    </source>
</evidence>
<dbReference type="GO" id="GO:0015036">
    <property type="term" value="F:disulfide oxidoreductase activity"/>
    <property type="evidence" value="ECO:0007669"/>
    <property type="project" value="UniProtKB-ARBA"/>
</dbReference>
<dbReference type="CDD" id="cd03019">
    <property type="entry name" value="DsbA_DsbA"/>
    <property type="match status" value="1"/>
</dbReference>
<dbReference type="AlphaFoldDB" id="A0A4V3CKB3"/>
<dbReference type="OrthoDB" id="9784896at2"/>
<dbReference type="PROSITE" id="PS51352">
    <property type="entry name" value="THIOREDOXIN_2"/>
    <property type="match status" value="1"/>
</dbReference>
<dbReference type="Gene3D" id="3.40.30.10">
    <property type="entry name" value="Glutaredoxin"/>
    <property type="match status" value="1"/>
</dbReference>
<feature type="chain" id="PRO_5020713807" description="Thiol:disulfide interchange protein DsbA" evidence="8">
    <location>
        <begin position="26"/>
        <end position="222"/>
    </location>
</feature>
<comment type="caution">
    <text evidence="10">The sequence shown here is derived from an EMBL/GenBank/DDBJ whole genome shotgun (WGS) entry which is preliminary data.</text>
</comment>
<protein>
    <recommendedName>
        <fullName evidence="3">Thiol:disulfide interchange protein DsbA</fullName>
    </recommendedName>
</protein>
<evidence type="ECO:0000256" key="4">
    <source>
        <dbReference type="ARBA" id="ARBA00022729"/>
    </source>
</evidence>
<evidence type="ECO:0000313" key="11">
    <source>
        <dbReference type="Proteomes" id="UP000295357"/>
    </source>
</evidence>
<dbReference type="InterPro" id="IPR017937">
    <property type="entry name" value="Thioredoxin_CS"/>
</dbReference>
<keyword evidence="6" id="KW-1015">Disulfide bond</keyword>
<dbReference type="Proteomes" id="UP000295357">
    <property type="component" value="Unassembled WGS sequence"/>
</dbReference>
<dbReference type="PANTHER" id="PTHR35891">
    <property type="entry name" value="THIOL:DISULFIDE INTERCHANGE PROTEIN DSBA"/>
    <property type="match status" value="1"/>
</dbReference>